<feature type="compositionally biased region" description="Basic and acidic residues" evidence="1">
    <location>
        <begin position="122"/>
        <end position="132"/>
    </location>
</feature>
<accession>A0A8H5CT80</accession>
<evidence type="ECO:0000256" key="1">
    <source>
        <dbReference type="SAM" id="MobiDB-lite"/>
    </source>
</evidence>
<protein>
    <submittedName>
        <fullName evidence="2">Uncharacterized protein</fullName>
    </submittedName>
</protein>
<dbReference type="Proteomes" id="UP000518752">
    <property type="component" value="Unassembled WGS sequence"/>
</dbReference>
<dbReference type="OrthoDB" id="4349954at2759"/>
<gene>
    <name evidence="2" type="ORF">D9757_015158</name>
</gene>
<organism evidence="2 3">
    <name type="scientific">Collybiopsis confluens</name>
    <dbReference type="NCBI Taxonomy" id="2823264"/>
    <lineage>
        <taxon>Eukaryota</taxon>
        <taxon>Fungi</taxon>
        <taxon>Dikarya</taxon>
        <taxon>Basidiomycota</taxon>
        <taxon>Agaricomycotina</taxon>
        <taxon>Agaricomycetes</taxon>
        <taxon>Agaricomycetidae</taxon>
        <taxon>Agaricales</taxon>
        <taxon>Marasmiineae</taxon>
        <taxon>Omphalotaceae</taxon>
        <taxon>Collybiopsis</taxon>
    </lineage>
</organism>
<feature type="compositionally biased region" description="Polar residues" evidence="1">
    <location>
        <begin position="133"/>
        <end position="142"/>
    </location>
</feature>
<feature type="region of interest" description="Disordered" evidence="1">
    <location>
        <begin position="122"/>
        <end position="164"/>
    </location>
</feature>
<proteinExistence type="predicted"/>
<sequence>MFCWEVLQGSGSSREIVLLLWDLPFSVLLYSRTRPLSSNLSDSKDISRTLVDAPSSSNALLLLSPSPFTISDRQNHKQNQSGGSSAIWVVLRSVPPTSSIANALGRASAAIPWLAASPEDKYAQGKDVRTEINRNQPQNANSRVGEGRVGKAKGVGTGEEGGRE</sequence>
<reference evidence="2 3" key="1">
    <citation type="journal article" date="2020" name="ISME J.">
        <title>Uncovering the hidden diversity of litter-decomposition mechanisms in mushroom-forming fungi.</title>
        <authorList>
            <person name="Floudas D."/>
            <person name="Bentzer J."/>
            <person name="Ahren D."/>
            <person name="Johansson T."/>
            <person name="Persson P."/>
            <person name="Tunlid A."/>
        </authorList>
    </citation>
    <scope>NUCLEOTIDE SEQUENCE [LARGE SCALE GENOMIC DNA]</scope>
    <source>
        <strain evidence="2 3">CBS 406.79</strain>
    </source>
</reference>
<evidence type="ECO:0000313" key="2">
    <source>
        <dbReference type="EMBL" id="KAF5347430.1"/>
    </source>
</evidence>
<feature type="compositionally biased region" description="Gly residues" evidence="1">
    <location>
        <begin position="153"/>
        <end position="164"/>
    </location>
</feature>
<dbReference type="EMBL" id="JAACJN010000338">
    <property type="protein sequence ID" value="KAF5347430.1"/>
    <property type="molecule type" value="Genomic_DNA"/>
</dbReference>
<keyword evidence="3" id="KW-1185">Reference proteome</keyword>
<name>A0A8H5CT80_9AGAR</name>
<dbReference type="AlphaFoldDB" id="A0A8H5CT80"/>
<comment type="caution">
    <text evidence="2">The sequence shown here is derived from an EMBL/GenBank/DDBJ whole genome shotgun (WGS) entry which is preliminary data.</text>
</comment>
<evidence type="ECO:0000313" key="3">
    <source>
        <dbReference type="Proteomes" id="UP000518752"/>
    </source>
</evidence>